<dbReference type="AlphaFoldDB" id="A0A1X7KFT8"/>
<gene>
    <name evidence="2" type="ORF">SAMN05660862_2860</name>
</gene>
<dbReference type="InterPro" id="IPR011989">
    <property type="entry name" value="ARM-like"/>
</dbReference>
<keyword evidence="1" id="KW-0732">Signal</keyword>
<dbReference type="InterPro" id="IPR016024">
    <property type="entry name" value="ARM-type_fold"/>
</dbReference>
<dbReference type="Proteomes" id="UP000192980">
    <property type="component" value="Unassembled WGS sequence"/>
</dbReference>
<keyword evidence="3" id="KW-1185">Reference proteome</keyword>
<evidence type="ECO:0000256" key="1">
    <source>
        <dbReference type="SAM" id="SignalP"/>
    </source>
</evidence>
<evidence type="ECO:0000313" key="3">
    <source>
        <dbReference type="Proteomes" id="UP000192980"/>
    </source>
</evidence>
<accession>A0A1X7KFT8</accession>
<organism evidence="2 3">
    <name type="scientific">Sphingobacterium psychroaquaticum</name>
    <dbReference type="NCBI Taxonomy" id="561061"/>
    <lineage>
        <taxon>Bacteria</taxon>
        <taxon>Pseudomonadati</taxon>
        <taxon>Bacteroidota</taxon>
        <taxon>Sphingobacteriia</taxon>
        <taxon>Sphingobacteriales</taxon>
        <taxon>Sphingobacteriaceae</taxon>
        <taxon>Sphingobacterium</taxon>
    </lineage>
</organism>
<reference evidence="2 3" key="1">
    <citation type="submission" date="2017-04" db="EMBL/GenBank/DDBJ databases">
        <authorList>
            <person name="Afonso C.L."/>
            <person name="Miller P.J."/>
            <person name="Scott M.A."/>
            <person name="Spackman E."/>
            <person name="Goraichik I."/>
            <person name="Dimitrov K.M."/>
            <person name="Suarez D.L."/>
            <person name="Swayne D.E."/>
        </authorList>
    </citation>
    <scope>NUCLEOTIDE SEQUENCE [LARGE SCALE GENOMIC DNA]</scope>
    <source>
        <strain evidence="2 3">DSM 22418</strain>
    </source>
</reference>
<dbReference type="STRING" id="561061.SAMN05660862_2860"/>
<protein>
    <recommendedName>
        <fullName evidence="4">HEAT repeat-containing protein</fullName>
    </recommendedName>
</protein>
<name>A0A1X7KFT8_9SPHI</name>
<dbReference type="Gene3D" id="1.25.10.10">
    <property type="entry name" value="Leucine-rich Repeat Variant"/>
    <property type="match status" value="1"/>
</dbReference>
<feature type="chain" id="PRO_5013231102" description="HEAT repeat-containing protein" evidence="1">
    <location>
        <begin position="24"/>
        <end position="742"/>
    </location>
</feature>
<feature type="signal peptide" evidence="1">
    <location>
        <begin position="1"/>
        <end position="23"/>
    </location>
</feature>
<evidence type="ECO:0008006" key="4">
    <source>
        <dbReference type="Google" id="ProtNLM"/>
    </source>
</evidence>
<dbReference type="EMBL" id="FXAU01000005">
    <property type="protein sequence ID" value="SMG40139.1"/>
    <property type="molecule type" value="Genomic_DNA"/>
</dbReference>
<evidence type="ECO:0000313" key="2">
    <source>
        <dbReference type="EMBL" id="SMG40139.1"/>
    </source>
</evidence>
<dbReference type="RefSeq" id="WP_144036586.1">
    <property type="nucleotide sequence ID" value="NZ_FXAU01000005.1"/>
</dbReference>
<sequence length="742" mass="84008">MRNKKMWSLAFAIFAFGKVTVQAQEIQKPGIKSATSFAIVIDKGTYQYAKAEVDAYKKAVEKEGLGTYILVEQWRSPDQVKAELSKLYTQKEAKLEGAVFIGEIPIPMIRDAQFLTSAFKMNQKIRWDKSSVPSDRFYDDFDLNFDFIRQDTAKGREQYFYYSLNAASQQFIEMDIYSARIKPPVLAGEDPKVKIKDYLHKVVRLRGEDNPLTDMIASTGHGYNSNAINAVSGEALALKSQFPDLFKPGNSMKFLNYRNSEFMKFNLLTELKRPGIDFAYMTGHGTPTLQLLNGYPDVSSPQPSMQNVARYLRSKMRSAKEDGRDLEKVKSDFQASLGVNDKWFEAAFSEASIASDSIYNDNMDMQIHDIKDGGIQARLVYLNSCLTGSFQLENYIAGYYPFSTNENIVAVANSVGVLQDLWPAELMGILQHGARVGHWVKQIAYLETHILGDPTFAFSSTRKAALNEALATKTNDAGYWKTLLKTNDADLQALSLVYLSRLLPKDEASNLLKTYYFDSSYETVRMEAFQLLRNFEDKNYFEVLHAAKGDSYEYIRRRVAYDLADFGGDDFVKDQISFYVSDPHSERVSYRTRWNLQFLNPALAHDAVNELIRNNKALVHGDTVANKLDQDIDYHAKKTAAALAIITDVTKLDKDRLSEINSLRLYRNHAMIPALTAIAINEADSEEVRKTALEVMGWFSISVRRPEIIAACDTILSRANDIEAVKKEALKTKKRVSSKKHS</sequence>
<proteinExistence type="predicted"/>
<dbReference type="SUPFAM" id="SSF48371">
    <property type="entry name" value="ARM repeat"/>
    <property type="match status" value="1"/>
</dbReference>
<dbReference type="OrthoDB" id="619585at2"/>